<accession>A0A086ZEX1</accession>
<dbReference type="eggNOG" id="COG1399">
    <property type="taxonomic scope" value="Bacteria"/>
</dbReference>
<dbReference type="RefSeq" id="WP_033521620.1">
    <property type="nucleotide sequence ID" value="NZ_JDUS01000009.1"/>
</dbReference>
<dbReference type="EMBL" id="JGYP01000004">
    <property type="protein sequence ID" value="KFI45071.1"/>
    <property type="molecule type" value="Genomic_DNA"/>
</dbReference>
<keyword evidence="2" id="KW-1185">Reference proteome</keyword>
<evidence type="ECO:0000313" key="2">
    <source>
        <dbReference type="Proteomes" id="UP000029096"/>
    </source>
</evidence>
<organism evidence="1 2">
    <name type="scientific">Bifidobacterium bohemicum DSM 22767</name>
    <dbReference type="NCBI Taxonomy" id="1437606"/>
    <lineage>
        <taxon>Bacteria</taxon>
        <taxon>Bacillati</taxon>
        <taxon>Actinomycetota</taxon>
        <taxon>Actinomycetes</taxon>
        <taxon>Bifidobacteriales</taxon>
        <taxon>Bifidobacteriaceae</taxon>
        <taxon>Bifidobacterium</taxon>
    </lineage>
</organism>
<comment type="caution">
    <text evidence="1">The sequence shown here is derived from an EMBL/GenBank/DDBJ whole genome shotgun (WGS) entry which is preliminary data.</text>
</comment>
<dbReference type="Pfam" id="PF02620">
    <property type="entry name" value="YceD"/>
    <property type="match status" value="1"/>
</dbReference>
<dbReference type="PANTHER" id="PTHR34374:SF1">
    <property type="entry name" value="LARGE RIBOSOMAL RNA SUBUNIT ACCUMULATION PROTEIN YCED HOMOLOG 1, CHLOROPLASTIC"/>
    <property type="match status" value="1"/>
</dbReference>
<sequence>MARPEDSRWAIAVGQVSTRPGQSDSVNRTFPAPSGIGDEVVGVNQGDEVPVNGSIDSITDGLVFTGTMKAPVHAECTRCLGPVNRTWDMPFTAFFPYDFTIAATRGDEIDDGKTGKHKVRGNSADRMKDEETEIFADEDESEDIYPFVEGGAFIDIEALLRDTMAEGLPLQVLCRPDCKGLCPQCGANLNDDPDHHHEVIDDRFAALAELKEQLERKQN</sequence>
<dbReference type="AlphaFoldDB" id="A0A086ZEX1"/>
<proteinExistence type="predicted"/>
<evidence type="ECO:0000313" key="1">
    <source>
        <dbReference type="EMBL" id="KFI45071.1"/>
    </source>
</evidence>
<name>A0A086ZEX1_9BIFI</name>
<protein>
    <recommendedName>
        <fullName evidence="3">DNA-binding protein</fullName>
    </recommendedName>
</protein>
<dbReference type="STRING" id="1437606.BBOH_1333"/>
<dbReference type="OrthoDB" id="9790372at2"/>
<gene>
    <name evidence="1" type="ORF">BBOH_1333</name>
</gene>
<dbReference type="PANTHER" id="PTHR34374">
    <property type="entry name" value="LARGE RIBOSOMAL RNA SUBUNIT ACCUMULATION PROTEIN YCED HOMOLOG 1, CHLOROPLASTIC"/>
    <property type="match status" value="1"/>
</dbReference>
<dbReference type="InterPro" id="IPR003772">
    <property type="entry name" value="YceD"/>
</dbReference>
<reference evidence="1 2" key="1">
    <citation type="submission" date="2014-03" db="EMBL/GenBank/DDBJ databases">
        <title>Genomics of Bifidobacteria.</title>
        <authorList>
            <person name="Ventura M."/>
            <person name="Milani C."/>
            <person name="Lugli G.A."/>
        </authorList>
    </citation>
    <scope>NUCLEOTIDE SEQUENCE [LARGE SCALE GENOMIC DNA]</scope>
    <source>
        <strain evidence="1 2">DSM 22767</strain>
    </source>
</reference>
<dbReference type="Proteomes" id="UP000029096">
    <property type="component" value="Unassembled WGS sequence"/>
</dbReference>
<evidence type="ECO:0008006" key="3">
    <source>
        <dbReference type="Google" id="ProtNLM"/>
    </source>
</evidence>